<keyword evidence="1" id="KW-0812">Transmembrane</keyword>
<feature type="transmembrane region" description="Helical" evidence="1">
    <location>
        <begin position="163"/>
        <end position="193"/>
    </location>
</feature>
<evidence type="ECO:0000313" key="3">
    <source>
        <dbReference type="Proteomes" id="UP000285777"/>
    </source>
</evidence>
<evidence type="ECO:0008006" key="4">
    <source>
        <dbReference type="Google" id="ProtNLM"/>
    </source>
</evidence>
<dbReference type="RefSeq" id="WP_118290709.1">
    <property type="nucleotide sequence ID" value="NZ_QRLF01000012.1"/>
</dbReference>
<keyword evidence="1" id="KW-0472">Membrane</keyword>
<evidence type="ECO:0000313" key="2">
    <source>
        <dbReference type="EMBL" id="RHI91808.1"/>
    </source>
</evidence>
<evidence type="ECO:0000256" key="1">
    <source>
        <dbReference type="SAM" id="Phobius"/>
    </source>
</evidence>
<name>A0A415BS38_PHOVU</name>
<feature type="transmembrane region" description="Helical" evidence="1">
    <location>
        <begin position="138"/>
        <end position="156"/>
    </location>
</feature>
<dbReference type="AlphaFoldDB" id="A0A415BS38"/>
<reference evidence="2 3" key="1">
    <citation type="submission" date="2018-08" db="EMBL/GenBank/DDBJ databases">
        <title>A genome reference for cultivated species of the human gut microbiota.</title>
        <authorList>
            <person name="Zou Y."/>
            <person name="Xue W."/>
            <person name="Luo G."/>
        </authorList>
    </citation>
    <scope>NUCLEOTIDE SEQUENCE [LARGE SCALE GENOMIC DNA]</scope>
    <source>
        <strain evidence="2 3">AM13-21</strain>
    </source>
</reference>
<feature type="transmembrane region" description="Helical" evidence="1">
    <location>
        <begin position="372"/>
        <end position="388"/>
    </location>
</feature>
<keyword evidence="1" id="KW-1133">Transmembrane helix</keyword>
<feature type="transmembrane region" description="Helical" evidence="1">
    <location>
        <begin position="12"/>
        <end position="34"/>
    </location>
</feature>
<dbReference type="Proteomes" id="UP000285777">
    <property type="component" value="Unassembled WGS sequence"/>
</dbReference>
<sequence length="402" mass="46180">MTNFFIFFVEFLFGYNINIGGQISIGEIIIFIWFLTKYKEIHQSNFFQVLSKMYFFLIMAQVLSECFVSNGLNNSIRGILVSIFSLLHLTFLCFYIQKSYKCIPYILIARGISIFIFAETDDLNIQNMIGGEESGFVKMQLAPMIGFLLATLSIYLKKQMNSILFLAAGMLMIVMGARSGGMFLVVTAVLGYFMTAEKKLPQQTLLVYSIIILCTIYALYVLYVNEVLSGNITSGNNHQIRSLSNPYNPFELLVRGRSEFFVGITAFFDKLLLGHGAWAMDTTRKYWTLLVKFHGEVYSGQGTPWMPVHSVILGWGVYNGILAFIAGMRIFIMFCKMAIKALKTSAHSPYIYCLAYSFLNFLWNGLFSPPSHFRLTLPVYMVIIYFSYNQMKRYKRKKKYKR</sequence>
<comment type="caution">
    <text evidence="2">The sequence shown here is derived from an EMBL/GenBank/DDBJ whole genome shotgun (WGS) entry which is preliminary data.</text>
</comment>
<feature type="transmembrane region" description="Helical" evidence="1">
    <location>
        <begin position="205"/>
        <end position="224"/>
    </location>
</feature>
<feature type="transmembrane region" description="Helical" evidence="1">
    <location>
        <begin position="76"/>
        <end position="95"/>
    </location>
</feature>
<organism evidence="2 3">
    <name type="scientific">Phocaeicola vulgatus</name>
    <name type="common">Bacteroides vulgatus</name>
    <dbReference type="NCBI Taxonomy" id="821"/>
    <lineage>
        <taxon>Bacteria</taxon>
        <taxon>Pseudomonadati</taxon>
        <taxon>Bacteroidota</taxon>
        <taxon>Bacteroidia</taxon>
        <taxon>Bacteroidales</taxon>
        <taxon>Bacteroidaceae</taxon>
        <taxon>Phocaeicola</taxon>
    </lineage>
</organism>
<gene>
    <name evidence="2" type="ORF">DW150_08795</name>
</gene>
<feature type="transmembrane region" description="Helical" evidence="1">
    <location>
        <begin position="46"/>
        <end position="64"/>
    </location>
</feature>
<accession>A0A415BS38</accession>
<dbReference type="EMBL" id="QRLF01000012">
    <property type="protein sequence ID" value="RHI91808.1"/>
    <property type="molecule type" value="Genomic_DNA"/>
</dbReference>
<protein>
    <recommendedName>
        <fullName evidence="4">O-antigen ligase domain-containing protein</fullName>
    </recommendedName>
</protein>
<feature type="transmembrane region" description="Helical" evidence="1">
    <location>
        <begin position="312"/>
        <end position="335"/>
    </location>
</feature>
<feature type="transmembrane region" description="Helical" evidence="1">
    <location>
        <begin position="347"/>
        <end position="366"/>
    </location>
</feature>
<proteinExistence type="predicted"/>